<comment type="caution">
    <text evidence="1">The sequence shown here is derived from an EMBL/GenBank/DDBJ whole genome shotgun (WGS) entry which is preliminary data.</text>
</comment>
<dbReference type="RefSeq" id="WP_121222163.1">
    <property type="nucleotide sequence ID" value="NZ_JBIUBA010000010.1"/>
</dbReference>
<sequence>MRNYVTVCRGCCCGTTKKHPDYDHEAQLARLQEVAAQSGGTVRLRVADCLDACESSNVIVVKPAGAKPVWLGFVLHDAIMDDLEKWLRNGGPMPEVLELNRITPPKQ</sequence>
<dbReference type="SUPFAM" id="SSF52833">
    <property type="entry name" value="Thioredoxin-like"/>
    <property type="match status" value="1"/>
</dbReference>
<dbReference type="InterPro" id="IPR036249">
    <property type="entry name" value="Thioredoxin-like_sf"/>
</dbReference>
<accession>A0A495X7S2</accession>
<gene>
    <name evidence="1" type="ORF">DFJ66_3238</name>
</gene>
<organism evidence="1 2">
    <name type="scientific">Saccharothrix variisporea</name>
    <dbReference type="NCBI Taxonomy" id="543527"/>
    <lineage>
        <taxon>Bacteria</taxon>
        <taxon>Bacillati</taxon>
        <taxon>Actinomycetota</taxon>
        <taxon>Actinomycetes</taxon>
        <taxon>Pseudonocardiales</taxon>
        <taxon>Pseudonocardiaceae</taxon>
        <taxon>Saccharothrix</taxon>
    </lineage>
</organism>
<evidence type="ECO:0000313" key="1">
    <source>
        <dbReference type="EMBL" id="RKT69997.1"/>
    </source>
</evidence>
<keyword evidence="2" id="KW-1185">Reference proteome</keyword>
<reference evidence="1 2" key="1">
    <citation type="submission" date="2018-10" db="EMBL/GenBank/DDBJ databases">
        <title>Sequencing the genomes of 1000 actinobacteria strains.</title>
        <authorList>
            <person name="Klenk H.-P."/>
        </authorList>
    </citation>
    <scope>NUCLEOTIDE SEQUENCE [LARGE SCALE GENOMIC DNA]</scope>
    <source>
        <strain evidence="1 2">DSM 43911</strain>
    </source>
</reference>
<evidence type="ECO:0000313" key="2">
    <source>
        <dbReference type="Proteomes" id="UP000272729"/>
    </source>
</evidence>
<proteinExistence type="predicted"/>
<name>A0A495X7S2_9PSEU</name>
<dbReference type="AlphaFoldDB" id="A0A495X7S2"/>
<protein>
    <recommendedName>
        <fullName evidence="3">(2Fe-2S) ferredoxin</fullName>
    </recommendedName>
</protein>
<dbReference type="EMBL" id="RBXR01000001">
    <property type="protein sequence ID" value="RKT69997.1"/>
    <property type="molecule type" value="Genomic_DNA"/>
</dbReference>
<dbReference type="OrthoDB" id="3295094at2"/>
<dbReference type="Proteomes" id="UP000272729">
    <property type="component" value="Unassembled WGS sequence"/>
</dbReference>
<evidence type="ECO:0008006" key="3">
    <source>
        <dbReference type="Google" id="ProtNLM"/>
    </source>
</evidence>
<dbReference type="Gene3D" id="3.40.30.10">
    <property type="entry name" value="Glutaredoxin"/>
    <property type="match status" value="1"/>
</dbReference>